<dbReference type="STRING" id="396014.BF93_11955"/>
<keyword evidence="2" id="KW-0255">Endonuclease</keyword>
<dbReference type="Gene3D" id="3.40.960.10">
    <property type="entry name" value="VSR Endonuclease"/>
    <property type="match status" value="1"/>
</dbReference>
<accession>Z9JX05</accession>
<dbReference type="REBASE" id="95026">
    <property type="entry name" value="V.BphA50ORF11950P"/>
</dbReference>
<dbReference type="GO" id="GO:0006298">
    <property type="term" value="P:mismatch repair"/>
    <property type="evidence" value="ECO:0007669"/>
    <property type="project" value="InterPro"/>
</dbReference>
<dbReference type="SUPFAM" id="SSF52980">
    <property type="entry name" value="Restriction endonuclease-like"/>
    <property type="match status" value="1"/>
</dbReference>
<dbReference type="CDD" id="cd00221">
    <property type="entry name" value="Vsr"/>
    <property type="match status" value="1"/>
</dbReference>
<keyword evidence="3" id="KW-0227">DNA damage</keyword>
<dbReference type="InterPro" id="IPR011335">
    <property type="entry name" value="Restrct_endonuc-II-like"/>
</dbReference>
<name>Z9JX05_9MICO</name>
<comment type="caution">
    <text evidence="8">The sequence shown here is derived from an EMBL/GenBank/DDBJ whole genome shotgun (WGS) entry which is preliminary data.</text>
</comment>
<evidence type="ECO:0000313" key="9">
    <source>
        <dbReference type="Proteomes" id="UP000023067"/>
    </source>
</evidence>
<organism evidence="8 9">
    <name type="scientific">Brachybacterium phenoliresistens</name>
    <dbReference type="NCBI Taxonomy" id="396014"/>
    <lineage>
        <taxon>Bacteria</taxon>
        <taxon>Bacillati</taxon>
        <taxon>Actinomycetota</taxon>
        <taxon>Actinomycetes</taxon>
        <taxon>Micrococcales</taxon>
        <taxon>Dermabacteraceae</taxon>
        <taxon>Brachybacterium</taxon>
    </lineage>
</organism>
<proteinExistence type="inferred from homology"/>
<dbReference type="RefSeq" id="WP_038370860.1">
    <property type="nucleotide sequence ID" value="NZ_KK069989.1"/>
</dbReference>
<evidence type="ECO:0000256" key="2">
    <source>
        <dbReference type="ARBA" id="ARBA00022759"/>
    </source>
</evidence>
<keyword evidence="1" id="KW-0540">Nuclease</keyword>
<gene>
    <name evidence="8" type="ORF">BF93_11955</name>
</gene>
<dbReference type="AlphaFoldDB" id="Z9JX05"/>
<sequence>MALRPPPPSSENARRTMLANRRRDTSIELEVRRRLHAAGLRYRVDFPADASDRRRRADIVFTRARVAIFIDGCFWHGCPAHYVEPKSNTDYWRSKIARNMERDLESTARLERAGWRVLRFWEHEDPAEVAATILAVIRP</sequence>
<reference evidence="8 9" key="1">
    <citation type="submission" date="2014-02" db="EMBL/GenBank/DDBJ databases">
        <title>Genome sequence of Brachybacterium phenoliresistens strain W13A50.</title>
        <authorList>
            <person name="Wang X."/>
        </authorList>
    </citation>
    <scope>NUCLEOTIDE SEQUENCE [LARGE SCALE GENOMIC DNA]</scope>
    <source>
        <strain evidence="8 9">W13A50</strain>
    </source>
</reference>
<evidence type="ECO:0000256" key="6">
    <source>
        <dbReference type="ARBA" id="ARBA00029466"/>
    </source>
</evidence>
<keyword evidence="4" id="KW-0378">Hydrolase</keyword>
<dbReference type="Pfam" id="PF03852">
    <property type="entry name" value="Vsr"/>
    <property type="match status" value="1"/>
</dbReference>
<dbReference type="Pfam" id="PF04480">
    <property type="entry name" value="DUF559"/>
    <property type="match status" value="1"/>
</dbReference>
<evidence type="ECO:0000256" key="1">
    <source>
        <dbReference type="ARBA" id="ARBA00022722"/>
    </source>
</evidence>
<protein>
    <submittedName>
        <fullName evidence="8">DNA mismatch repair protein</fullName>
    </submittedName>
</protein>
<feature type="domain" description="DUF559" evidence="7">
    <location>
        <begin position="98"/>
        <end position="136"/>
    </location>
</feature>
<evidence type="ECO:0000259" key="7">
    <source>
        <dbReference type="Pfam" id="PF04480"/>
    </source>
</evidence>
<dbReference type="InterPro" id="IPR004603">
    <property type="entry name" value="DNA_mismatch_endonuc_vsr"/>
</dbReference>
<dbReference type="OrthoDB" id="9801520at2"/>
<dbReference type="GO" id="GO:0016787">
    <property type="term" value="F:hydrolase activity"/>
    <property type="evidence" value="ECO:0007669"/>
    <property type="project" value="UniProtKB-KW"/>
</dbReference>
<comment type="similarity">
    <text evidence="6">Belongs to the Vsr family.</text>
</comment>
<dbReference type="eggNOG" id="COG3727">
    <property type="taxonomic scope" value="Bacteria"/>
</dbReference>
<dbReference type="PATRIC" id="fig|396014.3.peg.898"/>
<dbReference type="NCBIfam" id="TIGR00632">
    <property type="entry name" value="vsr"/>
    <property type="match status" value="1"/>
</dbReference>
<dbReference type="Proteomes" id="UP000023067">
    <property type="component" value="Unassembled WGS sequence"/>
</dbReference>
<keyword evidence="5" id="KW-0234">DNA repair</keyword>
<dbReference type="EMBL" id="JDYK01000003">
    <property type="protein sequence ID" value="EWS82322.1"/>
    <property type="molecule type" value="Genomic_DNA"/>
</dbReference>
<dbReference type="InterPro" id="IPR007569">
    <property type="entry name" value="DUF559"/>
</dbReference>
<evidence type="ECO:0000256" key="5">
    <source>
        <dbReference type="ARBA" id="ARBA00023204"/>
    </source>
</evidence>
<dbReference type="HOGENOM" id="CLU_111913_2_1_11"/>
<dbReference type="GO" id="GO:0004519">
    <property type="term" value="F:endonuclease activity"/>
    <property type="evidence" value="ECO:0007669"/>
    <property type="project" value="UniProtKB-KW"/>
</dbReference>
<evidence type="ECO:0000256" key="3">
    <source>
        <dbReference type="ARBA" id="ARBA00022763"/>
    </source>
</evidence>
<evidence type="ECO:0000256" key="4">
    <source>
        <dbReference type="ARBA" id="ARBA00022801"/>
    </source>
</evidence>
<evidence type="ECO:0000313" key="8">
    <source>
        <dbReference type="EMBL" id="EWS82322.1"/>
    </source>
</evidence>
<keyword evidence="9" id="KW-1185">Reference proteome</keyword>